<accession>A0A6H5I6E4</accession>
<proteinExistence type="predicted"/>
<reference evidence="1 2" key="1">
    <citation type="submission" date="2020-02" db="EMBL/GenBank/DDBJ databases">
        <authorList>
            <person name="Ferguson B K."/>
        </authorList>
    </citation>
    <scope>NUCLEOTIDE SEQUENCE [LARGE SCALE GENOMIC DNA]</scope>
</reference>
<protein>
    <submittedName>
        <fullName evidence="1">Uncharacterized protein</fullName>
    </submittedName>
</protein>
<sequence>MLPGAPIPTEGCHSTLSCSTAIYVYIYIHSARLRQSMCEGAKPTRDRIHSIMCTYCREKEAVTIRRLREGSRD</sequence>
<keyword evidence="2" id="KW-1185">Reference proteome</keyword>
<dbReference type="Proteomes" id="UP000479190">
    <property type="component" value="Unassembled WGS sequence"/>
</dbReference>
<evidence type="ECO:0000313" key="1">
    <source>
        <dbReference type="EMBL" id="CAB0032178.1"/>
    </source>
</evidence>
<organism evidence="1 2">
    <name type="scientific">Trichogramma brassicae</name>
    <dbReference type="NCBI Taxonomy" id="86971"/>
    <lineage>
        <taxon>Eukaryota</taxon>
        <taxon>Metazoa</taxon>
        <taxon>Ecdysozoa</taxon>
        <taxon>Arthropoda</taxon>
        <taxon>Hexapoda</taxon>
        <taxon>Insecta</taxon>
        <taxon>Pterygota</taxon>
        <taxon>Neoptera</taxon>
        <taxon>Endopterygota</taxon>
        <taxon>Hymenoptera</taxon>
        <taxon>Apocrita</taxon>
        <taxon>Proctotrupomorpha</taxon>
        <taxon>Chalcidoidea</taxon>
        <taxon>Trichogrammatidae</taxon>
        <taxon>Trichogramma</taxon>
    </lineage>
</organism>
<dbReference type="AlphaFoldDB" id="A0A6H5I6E4"/>
<dbReference type="EMBL" id="CADCXV010000670">
    <property type="protein sequence ID" value="CAB0032178.1"/>
    <property type="molecule type" value="Genomic_DNA"/>
</dbReference>
<evidence type="ECO:0000313" key="2">
    <source>
        <dbReference type="Proteomes" id="UP000479190"/>
    </source>
</evidence>
<name>A0A6H5I6E4_9HYME</name>
<gene>
    <name evidence="1" type="ORF">TBRA_LOCUS4122</name>
</gene>